<dbReference type="InterPro" id="IPR051413">
    <property type="entry name" value="K/Na_HCN_channel"/>
</dbReference>
<feature type="transmembrane region" description="Helical" evidence="2">
    <location>
        <begin position="396"/>
        <end position="416"/>
    </location>
</feature>
<feature type="transmembrane region" description="Helical" evidence="2">
    <location>
        <begin position="524"/>
        <end position="543"/>
    </location>
</feature>
<feature type="compositionally biased region" description="Polar residues" evidence="1">
    <location>
        <begin position="1315"/>
        <end position="1343"/>
    </location>
</feature>
<dbReference type="InParanoid" id="A0A0V0R607"/>
<dbReference type="Gene3D" id="1.10.287.70">
    <property type="match status" value="1"/>
</dbReference>
<dbReference type="PANTHER" id="PTHR45689">
    <property type="entry name" value="I[[H]] CHANNEL, ISOFORM E"/>
    <property type="match status" value="1"/>
</dbReference>
<proteinExistence type="predicted"/>
<feature type="compositionally biased region" description="Low complexity" evidence="1">
    <location>
        <begin position="162"/>
        <end position="187"/>
    </location>
</feature>
<dbReference type="Pfam" id="PF00027">
    <property type="entry name" value="cNMP_binding"/>
    <property type="match status" value="1"/>
</dbReference>
<comment type="caution">
    <text evidence="4">The sequence shown here is derived from an EMBL/GenBank/DDBJ whole genome shotgun (WGS) entry which is preliminary data.</text>
</comment>
<feature type="region of interest" description="Disordered" evidence="1">
    <location>
        <begin position="162"/>
        <end position="188"/>
    </location>
</feature>
<dbReference type="EMBL" id="LDAU01000044">
    <property type="protein sequence ID" value="KRX09786.1"/>
    <property type="molecule type" value="Genomic_DNA"/>
</dbReference>
<evidence type="ECO:0000313" key="4">
    <source>
        <dbReference type="EMBL" id="KRX09786.1"/>
    </source>
</evidence>
<keyword evidence="2" id="KW-1133">Transmembrane helix</keyword>
<feature type="compositionally biased region" description="Polar residues" evidence="1">
    <location>
        <begin position="1415"/>
        <end position="1443"/>
    </location>
</feature>
<evidence type="ECO:0000256" key="2">
    <source>
        <dbReference type="SAM" id="Phobius"/>
    </source>
</evidence>
<feature type="compositionally biased region" description="Low complexity" evidence="1">
    <location>
        <begin position="87"/>
        <end position="102"/>
    </location>
</feature>
<feature type="compositionally biased region" description="Low complexity" evidence="1">
    <location>
        <begin position="1665"/>
        <end position="1677"/>
    </location>
</feature>
<feature type="region of interest" description="Disordered" evidence="1">
    <location>
        <begin position="86"/>
        <end position="122"/>
    </location>
</feature>
<feature type="region of interest" description="Disordered" evidence="1">
    <location>
        <begin position="1315"/>
        <end position="1366"/>
    </location>
</feature>
<feature type="compositionally biased region" description="Polar residues" evidence="1">
    <location>
        <begin position="1653"/>
        <end position="1664"/>
    </location>
</feature>
<keyword evidence="2" id="KW-0472">Membrane</keyword>
<accession>A0A0V0R607</accession>
<keyword evidence="5" id="KW-1185">Reference proteome</keyword>
<dbReference type="PANTHER" id="PTHR45689:SF5">
    <property type="entry name" value="I[[H]] CHANNEL, ISOFORM E"/>
    <property type="match status" value="1"/>
</dbReference>
<dbReference type="GO" id="GO:0098855">
    <property type="term" value="C:HCN channel complex"/>
    <property type="evidence" value="ECO:0007669"/>
    <property type="project" value="TreeGrafter"/>
</dbReference>
<dbReference type="Proteomes" id="UP000054937">
    <property type="component" value="Unassembled WGS sequence"/>
</dbReference>
<dbReference type="Pfam" id="PF07885">
    <property type="entry name" value="Ion_trans_2"/>
    <property type="match status" value="1"/>
</dbReference>
<feature type="compositionally biased region" description="Polar residues" evidence="1">
    <location>
        <begin position="1055"/>
        <end position="1064"/>
    </location>
</feature>
<keyword evidence="2" id="KW-0812">Transmembrane</keyword>
<feature type="transmembrane region" description="Helical" evidence="2">
    <location>
        <begin position="550"/>
        <end position="569"/>
    </location>
</feature>
<dbReference type="InterPro" id="IPR018490">
    <property type="entry name" value="cNMP-bd_dom_sf"/>
</dbReference>
<dbReference type="InterPro" id="IPR000595">
    <property type="entry name" value="cNMP-bd_dom"/>
</dbReference>
<evidence type="ECO:0000256" key="1">
    <source>
        <dbReference type="SAM" id="MobiDB-lite"/>
    </source>
</evidence>
<feature type="compositionally biased region" description="Basic and acidic residues" evidence="1">
    <location>
        <begin position="1354"/>
        <end position="1366"/>
    </location>
</feature>
<dbReference type="InterPro" id="IPR013099">
    <property type="entry name" value="K_chnl_dom"/>
</dbReference>
<feature type="compositionally biased region" description="Polar residues" evidence="1">
    <location>
        <begin position="1527"/>
        <end position="1546"/>
    </location>
</feature>
<feature type="transmembrane region" description="Helical" evidence="2">
    <location>
        <begin position="422"/>
        <end position="440"/>
    </location>
</feature>
<dbReference type="PROSITE" id="PS50042">
    <property type="entry name" value="CNMP_BINDING_3"/>
    <property type="match status" value="1"/>
</dbReference>
<evidence type="ECO:0000313" key="5">
    <source>
        <dbReference type="Proteomes" id="UP000054937"/>
    </source>
</evidence>
<feature type="compositionally biased region" description="Low complexity" evidence="1">
    <location>
        <begin position="1615"/>
        <end position="1627"/>
    </location>
</feature>
<feature type="region of interest" description="Disordered" evidence="1">
    <location>
        <begin position="1497"/>
        <end position="1546"/>
    </location>
</feature>
<dbReference type="CDD" id="cd00038">
    <property type="entry name" value="CAP_ED"/>
    <property type="match status" value="1"/>
</dbReference>
<feature type="domain" description="Cyclic nucleotide-binding" evidence="3">
    <location>
        <begin position="658"/>
        <end position="766"/>
    </location>
</feature>
<feature type="compositionally biased region" description="Polar residues" evidence="1">
    <location>
        <begin position="291"/>
        <end position="318"/>
    </location>
</feature>
<dbReference type="GO" id="GO:0005249">
    <property type="term" value="F:voltage-gated potassium channel activity"/>
    <property type="evidence" value="ECO:0007669"/>
    <property type="project" value="TreeGrafter"/>
</dbReference>
<dbReference type="GO" id="GO:0035725">
    <property type="term" value="P:sodium ion transmembrane transport"/>
    <property type="evidence" value="ECO:0007669"/>
    <property type="project" value="TreeGrafter"/>
</dbReference>
<dbReference type="InterPro" id="IPR014710">
    <property type="entry name" value="RmlC-like_jellyroll"/>
</dbReference>
<name>A0A0V0R607_PSEPJ</name>
<reference evidence="4 5" key="1">
    <citation type="journal article" date="2015" name="Sci. Rep.">
        <title>Genome of the facultative scuticociliatosis pathogen Pseudocohnilembus persalinus provides insight into its virulence through horizontal gene transfer.</title>
        <authorList>
            <person name="Xiong J."/>
            <person name="Wang G."/>
            <person name="Cheng J."/>
            <person name="Tian M."/>
            <person name="Pan X."/>
            <person name="Warren A."/>
            <person name="Jiang C."/>
            <person name="Yuan D."/>
            <person name="Miao W."/>
        </authorList>
    </citation>
    <scope>NUCLEOTIDE SEQUENCE [LARGE SCALE GENOMIC DNA]</scope>
    <source>
        <strain evidence="4">36N120E</strain>
    </source>
</reference>
<dbReference type="SUPFAM" id="SSF51206">
    <property type="entry name" value="cAMP-binding domain-like"/>
    <property type="match status" value="1"/>
</dbReference>
<organism evidence="4 5">
    <name type="scientific">Pseudocohnilembus persalinus</name>
    <name type="common">Ciliate</name>
    <dbReference type="NCBI Taxonomy" id="266149"/>
    <lineage>
        <taxon>Eukaryota</taxon>
        <taxon>Sar</taxon>
        <taxon>Alveolata</taxon>
        <taxon>Ciliophora</taxon>
        <taxon>Intramacronucleata</taxon>
        <taxon>Oligohymenophorea</taxon>
        <taxon>Scuticociliatia</taxon>
        <taxon>Philasterida</taxon>
        <taxon>Pseudocohnilembidae</taxon>
        <taxon>Pseudocohnilembus</taxon>
    </lineage>
</organism>
<gene>
    <name evidence="4" type="ORF">PPERSA_02658</name>
</gene>
<dbReference type="OrthoDB" id="290889at2759"/>
<feature type="compositionally biased region" description="Low complexity" evidence="1">
    <location>
        <begin position="1515"/>
        <end position="1526"/>
    </location>
</feature>
<feature type="compositionally biased region" description="Basic residues" evidence="1">
    <location>
        <begin position="112"/>
        <end position="121"/>
    </location>
</feature>
<feature type="compositionally biased region" description="Acidic residues" evidence="1">
    <location>
        <begin position="1679"/>
        <end position="1692"/>
    </location>
</feature>
<dbReference type="SUPFAM" id="SSF81324">
    <property type="entry name" value="Voltage-gated potassium channels"/>
    <property type="match status" value="1"/>
</dbReference>
<feature type="compositionally biased region" description="Low complexity" evidence="1">
    <location>
        <begin position="1401"/>
        <end position="1414"/>
    </location>
</feature>
<protein>
    <submittedName>
        <fullName evidence="4">Cyclic nucleotide-binding protein</fullName>
    </submittedName>
</protein>
<feature type="region of interest" description="Disordered" evidence="1">
    <location>
        <begin position="1607"/>
        <end position="1692"/>
    </location>
</feature>
<sequence>MNRFFKKNKQDTNNNIKNIDLNTQDIKISEIQTSQQNMFSIPLSPQNSQKQLIPNNTPKQKTAKCISNSNKIQNLQIPFENQKNLKKNQNSQEKNPQNQTKTTKNETEKQAKITKKPRKSFQIHPEQIANLLQIPAENTQKKKRPSFSIGNKLATQELLNQNKNNNKNNNKNINNNINNSKISSFNSCDSDESEEKVKAYQLQQQLKINDSNYNNDTNNQFLIKNNQELKKSQESEFGNPQLFLHLQRDSLLFQQSSKLSAFNNNSSSNSKNVFDIFTISQKLIKKKSNRKNSIMNSESQSDTNNKNGFMAQSSMSQNTDYKKQLQKKRMETFKREPYKQWNFVKILGKVKRFIDKIKLYSPGQSFYEVCEYHLILINDLVYQNDDIKIRSFCEKLILFFSYLGNLIGVFTPDQFFINIWKIYIIFVTVVMTFLVPYQACFKDDFNSQSKEYTIFGIVPAISFVLDFILQFNTSYYYEGSNVTNRLEILKHYLKTTLFLDIVNLNQQNWINSLDYPLQNESDKYIYAIYFSFITVGTIGYGDIHPSNNIEFLYVIFMTIVSTFIVGYTVNTIGTIFQDQSKKIAEFKKMQYELQNYMSTRQITQNVQVKVRKYLEYIDSKSTESPERGQETINLLSPSLREEIKQDFFGKILHEMKIFRFNFSQRCREQLALCMEEKMFGPGEIIYDEDEEDHRIFYIIKGNIEILIKKKQENDKNKQYFSYDRRFGNESFGEFEFFTPFKRDSQARSINVSHLAYVSQHRFMNILKKNKNDFEKFCELRDQIIMHENKLAKRCYGCHYKYGHTIVDCPFMHFIRDKFFLIRKHNFVRNNEREEYTRKGQKFRTLTNKIEVYRGMRKQRKEIVFVLQYDSDRESQDSFVSSDGSVISECDKEFQKRMPALKYEKNDYVLRFSSDSEDFFNSSSENLYNNEKMKNKQSDSENCISEEEFYDEEFSIQGRKNSIYLNRKFSFLSKNNLQKMNNSLLNQSKSISKLQNLHNSNQQIQLPQNLNQLYKKKASIFSNNLAQGLKLNRPSQIQFELTGKKQNKNEENQENHISPQKQGNFQFEPIIEMGDSMNKSDGFKKSKKHKKTFIQQNQQQNNNQYQQYNNQQQNNLYQQNQFQEQKNKYMSKATMENSVYMFKSNLNNQSYQQYNYGNFRANKNAPNQAITDSKKLGFNYNEQQDLELSKSKIFQGESKQKKFKHANRFLPDLQENPKLLFLYDMTKIENYENYFPHNNFDVVLQEANQFIKENQHISGQKEASGNQTGKSKKFMKQFLSHLISSNNNNLITNQKSKTPNNYTNTNSNHQLRKSALQNQESQDGLSKSRSRLGSNFDASDTNESTKSKKITQKKLSQEKNKLISFRKSKEDSGLQKLNQGLVNQAQKIEGNNNQLQNLKLLQSNSPSNSFSNSKSLTIKQKNSNKNLDSEELISSRNTKNSKQSQKNRKIIEQSFNLDQKISEKAQKGSFLQNNSPENLQNILNKIDKNNENLGQKLKEEKEEKNSQNSIKFSTANNYNNNLEINSNFQKSPGTNSRRSSIRSQTLNEKYSKPQIFVSQAEIQNDLKKNTYYTDSIIEEENNQNNNLDYQQKKQKVIEDLKTNLILINNNKKKNSQQKTQNQKQSQKLTESQIFQQKEKNLDEDESLSKLSDSNQINSQKNPNFLTKNQNNQKQTKSQQQEEEVDEQSDLEFI</sequence>
<feature type="transmembrane region" description="Helical" evidence="2">
    <location>
        <begin position="452"/>
        <end position="471"/>
    </location>
</feature>
<feature type="region of interest" description="Disordered" evidence="1">
    <location>
        <begin position="1401"/>
        <end position="1446"/>
    </location>
</feature>
<dbReference type="GO" id="GO:0003254">
    <property type="term" value="P:regulation of membrane depolarization"/>
    <property type="evidence" value="ECO:0007669"/>
    <property type="project" value="TreeGrafter"/>
</dbReference>
<feature type="region of interest" description="Disordered" evidence="1">
    <location>
        <begin position="288"/>
        <end position="318"/>
    </location>
</feature>
<dbReference type="Gene3D" id="1.10.287.630">
    <property type="entry name" value="Helix hairpin bin"/>
    <property type="match status" value="1"/>
</dbReference>
<dbReference type="OMA" id="FADIPRY"/>
<dbReference type="Gene3D" id="2.60.120.10">
    <property type="entry name" value="Jelly Rolls"/>
    <property type="match status" value="1"/>
</dbReference>
<evidence type="ECO:0000259" key="3">
    <source>
        <dbReference type="PROSITE" id="PS50042"/>
    </source>
</evidence>
<feature type="region of interest" description="Disordered" evidence="1">
    <location>
        <begin position="1043"/>
        <end position="1065"/>
    </location>
</feature>